<protein>
    <submittedName>
        <fullName evidence="5">Elongation factor 2</fullName>
    </submittedName>
</protein>
<dbReference type="GO" id="GO:0003924">
    <property type="term" value="F:GTPase activity"/>
    <property type="evidence" value="ECO:0007669"/>
    <property type="project" value="InterPro"/>
</dbReference>
<sequence length="134" mass="14765">MDRKKNNRNMCIITHVYHGKSTLTDSLVSKAGIIAGTRAGETQFAHTQKDEQERCITNKSTGVSLYYQLDDKDVAFVLGENHYEVDIVGGEKQKLPVFLIHLIDSPGHDDFSCEVTAALRATDGAEDGGRLRLG</sequence>
<evidence type="ECO:0000256" key="2">
    <source>
        <dbReference type="ARBA" id="ARBA00022768"/>
    </source>
</evidence>
<dbReference type="GO" id="GO:1990904">
    <property type="term" value="C:ribonucleoprotein complex"/>
    <property type="evidence" value="ECO:0007669"/>
    <property type="project" value="TreeGrafter"/>
</dbReference>
<accession>F1LGH2</accession>
<keyword evidence="2 5" id="KW-0251">Elongation factor</keyword>
<reference evidence="5" key="1">
    <citation type="journal article" date="2011" name="Genome Res.">
        <title>Deep small RNA sequencing from the nematode Ascaris reveals conservation, functional diversification, and novel developmental profiles.</title>
        <authorList>
            <person name="Wang J."/>
            <person name="Czech B."/>
            <person name="Crunk A."/>
            <person name="Wallace A."/>
            <person name="Mitreva M."/>
            <person name="Hannon G.J."/>
            <person name="Davis R.E."/>
        </authorList>
    </citation>
    <scope>NUCLEOTIDE SEQUENCE</scope>
</reference>
<evidence type="ECO:0000256" key="3">
    <source>
        <dbReference type="ARBA" id="ARBA00022917"/>
    </source>
</evidence>
<evidence type="ECO:0000313" key="5">
    <source>
        <dbReference type="EMBL" id="ADY49226.1"/>
    </source>
</evidence>
<dbReference type="InterPro" id="IPR000795">
    <property type="entry name" value="T_Tr_GTP-bd_dom"/>
</dbReference>
<dbReference type="GO" id="GO:0005525">
    <property type="term" value="F:GTP binding"/>
    <property type="evidence" value="ECO:0007669"/>
    <property type="project" value="InterPro"/>
</dbReference>
<dbReference type="AlphaFoldDB" id="F1LGH2"/>
<keyword evidence="3" id="KW-0648">Protein biosynthesis</keyword>
<dbReference type="SUPFAM" id="SSF52540">
    <property type="entry name" value="P-loop containing nucleoside triphosphate hydrolases"/>
    <property type="match status" value="1"/>
</dbReference>
<keyword evidence="1" id="KW-0963">Cytoplasm</keyword>
<feature type="domain" description="Tr-type G" evidence="4">
    <location>
        <begin position="5"/>
        <end position="125"/>
    </location>
</feature>
<dbReference type="EMBL" id="JI215094">
    <property type="protein sequence ID" value="ADY49226.1"/>
    <property type="molecule type" value="mRNA"/>
</dbReference>
<dbReference type="GO" id="GO:0005829">
    <property type="term" value="C:cytosol"/>
    <property type="evidence" value="ECO:0007669"/>
    <property type="project" value="TreeGrafter"/>
</dbReference>
<dbReference type="InterPro" id="IPR027417">
    <property type="entry name" value="P-loop_NTPase"/>
</dbReference>
<dbReference type="Gene3D" id="3.40.50.300">
    <property type="entry name" value="P-loop containing nucleotide triphosphate hydrolases"/>
    <property type="match status" value="1"/>
</dbReference>
<proteinExistence type="evidence at transcript level"/>
<evidence type="ECO:0000259" key="4">
    <source>
        <dbReference type="Pfam" id="PF00009"/>
    </source>
</evidence>
<dbReference type="GO" id="GO:0003746">
    <property type="term" value="F:translation elongation factor activity"/>
    <property type="evidence" value="ECO:0007669"/>
    <property type="project" value="UniProtKB-KW"/>
</dbReference>
<dbReference type="Pfam" id="PF00009">
    <property type="entry name" value="GTP_EFTU"/>
    <property type="match status" value="1"/>
</dbReference>
<organism evidence="5">
    <name type="scientific">Ascaris suum</name>
    <name type="common">Pig roundworm</name>
    <name type="synonym">Ascaris lumbricoides</name>
    <dbReference type="NCBI Taxonomy" id="6253"/>
    <lineage>
        <taxon>Eukaryota</taxon>
        <taxon>Metazoa</taxon>
        <taxon>Ecdysozoa</taxon>
        <taxon>Nematoda</taxon>
        <taxon>Chromadorea</taxon>
        <taxon>Rhabditida</taxon>
        <taxon>Spirurina</taxon>
        <taxon>Ascaridomorpha</taxon>
        <taxon>Ascaridoidea</taxon>
        <taxon>Ascarididae</taxon>
        <taxon>Ascaris</taxon>
    </lineage>
</organism>
<evidence type="ECO:0000256" key="1">
    <source>
        <dbReference type="ARBA" id="ARBA00022490"/>
    </source>
</evidence>
<dbReference type="GO" id="GO:0043022">
    <property type="term" value="F:ribosome binding"/>
    <property type="evidence" value="ECO:0007669"/>
    <property type="project" value="TreeGrafter"/>
</dbReference>
<dbReference type="PANTHER" id="PTHR42908">
    <property type="entry name" value="TRANSLATION ELONGATION FACTOR-RELATED"/>
    <property type="match status" value="1"/>
</dbReference>
<dbReference type="PANTHER" id="PTHR42908:SF10">
    <property type="entry name" value="EUKARYOTIC TRANSLATION ELONGATION FACTOR 2"/>
    <property type="match status" value="1"/>
</dbReference>
<name>F1LGH2_ASCSU</name>